<protein>
    <submittedName>
        <fullName evidence="1">Uncharacterized protein</fullName>
    </submittedName>
</protein>
<reference evidence="1" key="1">
    <citation type="submission" date="2021-06" db="EMBL/GenBank/DDBJ databases">
        <authorList>
            <person name="Hodson N. C."/>
            <person name="Mongue J. A."/>
            <person name="Jaron S. K."/>
        </authorList>
    </citation>
    <scope>NUCLEOTIDE SEQUENCE</scope>
</reference>
<accession>A0A8J2JTB6</accession>
<dbReference type="EMBL" id="CAJVCH010024354">
    <property type="protein sequence ID" value="CAG7696441.1"/>
    <property type="molecule type" value="Genomic_DNA"/>
</dbReference>
<evidence type="ECO:0000313" key="2">
    <source>
        <dbReference type="Proteomes" id="UP000708208"/>
    </source>
</evidence>
<organism evidence="1 2">
    <name type="scientific">Allacma fusca</name>
    <dbReference type="NCBI Taxonomy" id="39272"/>
    <lineage>
        <taxon>Eukaryota</taxon>
        <taxon>Metazoa</taxon>
        <taxon>Ecdysozoa</taxon>
        <taxon>Arthropoda</taxon>
        <taxon>Hexapoda</taxon>
        <taxon>Collembola</taxon>
        <taxon>Symphypleona</taxon>
        <taxon>Sminthuridae</taxon>
        <taxon>Allacma</taxon>
    </lineage>
</organism>
<evidence type="ECO:0000313" key="1">
    <source>
        <dbReference type="EMBL" id="CAG7696441.1"/>
    </source>
</evidence>
<keyword evidence="2" id="KW-1185">Reference proteome</keyword>
<dbReference type="OrthoDB" id="5382468at2759"/>
<comment type="caution">
    <text evidence="1">The sequence shown here is derived from an EMBL/GenBank/DDBJ whole genome shotgun (WGS) entry which is preliminary data.</text>
</comment>
<gene>
    <name evidence="1" type="ORF">AFUS01_LOCUS3955</name>
</gene>
<name>A0A8J2JTB6_9HEXA</name>
<dbReference type="Proteomes" id="UP000708208">
    <property type="component" value="Unassembled WGS sequence"/>
</dbReference>
<sequence length="96" mass="9994">MLDLSYFSGVYYDPFLAATAADPRVQASYAAAASYTAAAARAAYAGAAAAQPAGVAGFVPGYGREFPETYLSHNIGPVTGYGTAVYRSGYNRFAPY</sequence>
<proteinExistence type="predicted"/>
<dbReference type="AlphaFoldDB" id="A0A8J2JTB6"/>